<name>A0A497XMV9_9PROT</name>
<dbReference type="GO" id="GO:0004674">
    <property type="term" value="F:protein serine/threonine kinase activity"/>
    <property type="evidence" value="ECO:0007669"/>
    <property type="project" value="TreeGrafter"/>
</dbReference>
<keyword evidence="3 7" id="KW-0418">Kinase</keyword>
<evidence type="ECO:0000313" key="7">
    <source>
        <dbReference type="EMBL" id="RLJ68585.1"/>
    </source>
</evidence>
<evidence type="ECO:0000256" key="4">
    <source>
        <dbReference type="ARBA" id="ARBA00022840"/>
    </source>
</evidence>
<proteinExistence type="predicted"/>
<dbReference type="GO" id="GO:0005524">
    <property type="term" value="F:ATP binding"/>
    <property type="evidence" value="ECO:0007669"/>
    <property type="project" value="UniProtKB-KW"/>
</dbReference>
<dbReference type="PROSITE" id="PS50011">
    <property type="entry name" value="PROTEIN_KINASE_DOM"/>
    <property type="match status" value="1"/>
</dbReference>
<reference evidence="7 8" key="1">
    <citation type="submission" date="2018-10" db="EMBL/GenBank/DDBJ databases">
        <title>Genomic Encyclopedia of Type Strains, Phase IV (KMG-IV): sequencing the most valuable type-strain genomes for metagenomic binning, comparative biology and taxonomic classification.</title>
        <authorList>
            <person name="Goeker M."/>
        </authorList>
    </citation>
    <scope>NUCLEOTIDE SEQUENCE [LARGE SCALE GENOMIC DNA]</scope>
    <source>
        <strain evidence="7 8">DSM 26916</strain>
    </source>
</reference>
<evidence type="ECO:0000256" key="2">
    <source>
        <dbReference type="ARBA" id="ARBA00022741"/>
    </source>
</evidence>
<dbReference type="CDD" id="cd14014">
    <property type="entry name" value="STKc_PknB_like"/>
    <property type="match status" value="1"/>
</dbReference>
<protein>
    <submittedName>
        <fullName evidence="7">Serine/threonine-protein kinase</fullName>
    </submittedName>
</protein>
<comment type="caution">
    <text evidence="7">The sequence shown here is derived from an EMBL/GenBank/DDBJ whole genome shotgun (WGS) entry which is preliminary data.</text>
</comment>
<dbReference type="InterPro" id="IPR008271">
    <property type="entry name" value="Ser/Thr_kinase_AS"/>
</dbReference>
<accession>A0A497XMV9</accession>
<evidence type="ECO:0000259" key="6">
    <source>
        <dbReference type="PROSITE" id="PS50011"/>
    </source>
</evidence>
<keyword evidence="4" id="KW-0067">ATP-binding</keyword>
<keyword evidence="1" id="KW-0808">Transferase</keyword>
<dbReference type="InterPro" id="IPR011009">
    <property type="entry name" value="Kinase-like_dom_sf"/>
</dbReference>
<keyword evidence="2" id="KW-0547">Nucleotide-binding</keyword>
<organism evidence="7 8">
    <name type="scientific">Sulfurisoma sediminicola</name>
    <dbReference type="NCBI Taxonomy" id="1381557"/>
    <lineage>
        <taxon>Bacteria</taxon>
        <taxon>Pseudomonadati</taxon>
        <taxon>Pseudomonadota</taxon>
        <taxon>Betaproteobacteria</taxon>
        <taxon>Nitrosomonadales</taxon>
        <taxon>Sterolibacteriaceae</taxon>
        <taxon>Sulfurisoma</taxon>
    </lineage>
</organism>
<evidence type="ECO:0000313" key="8">
    <source>
        <dbReference type="Proteomes" id="UP000268908"/>
    </source>
</evidence>
<dbReference type="AlphaFoldDB" id="A0A497XMV9"/>
<feature type="domain" description="Protein kinase" evidence="6">
    <location>
        <begin position="388"/>
        <end position="663"/>
    </location>
</feature>
<dbReference type="PROSITE" id="PS00108">
    <property type="entry name" value="PROTEIN_KINASE_ST"/>
    <property type="match status" value="1"/>
</dbReference>
<keyword evidence="5" id="KW-0472">Membrane</keyword>
<evidence type="ECO:0000256" key="1">
    <source>
        <dbReference type="ARBA" id="ARBA00022679"/>
    </source>
</evidence>
<dbReference type="Proteomes" id="UP000268908">
    <property type="component" value="Unassembled WGS sequence"/>
</dbReference>
<gene>
    <name evidence="7" type="ORF">DFR35_1153</name>
</gene>
<dbReference type="SMART" id="SM00220">
    <property type="entry name" value="S_TKc"/>
    <property type="match status" value="1"/>
</dbReference>
<feature type="transmembrane region" description="Helical" evidence="5">
    <location>
        <begin position="351"/>
        <end position="373"/>
    </location>
</feature>
<evidence type="ECO:0000256" key="5">
    <source>
        <dbReference type="SAM" id="Phobius"/>
    </source>
</evidence>
<keyword evidence="5" id="KW-1133">Transmembrane helix</keyword>
<dbReference type="PANTHER" id="PTHR43289">
    <property type="entry name" value="MITOGEN-ACTIVATED PROTEIN KINASE KINASE KINASE 20-RELATED"/>
    <property type="match status" value="1"/>
</dbReference>
<evidence type="ECO:0000256" key="3">
    <source>
        <dbReference type="ARBA" id="ARBA00022777"/>
    </source>
</evidence>
<dbReference type="Pfam" id="PF00069">
    <property type="entry name" value="Pkinase"/>
    <property type="match status" value="1"/>
</dbReference>
<dbReference type="OrthoDB" id="9757917at2"/>
<sequence>MQPRVFAWLSELTRRNALLAILVVLVASVAAAWSFLNVQQAVKHARATLLSSLLATQSEALLIWAEEKRADTTQWAKDPSIIAVTGKLLDRHRLGGAASGDNSKEEAMFLDRIAPAIEDLRLAAANIVAPDGTLIASLVPELVGTKLSPEYLARLKPAFDGGSVFIGPTLEQDRLPGMTAERRMLSVIWTAAPVKSREGKVLAVLSLGRYATRRFAHTLEVTRPGDTGETYAFNSKGMLLSPSRFESRLKEIGLMDAGGALSPGVMPLREYLPAVGFSPHMPLTALVGQAIAKAKSSSAEFQGTMLKPYLNYVGTPVIGAWQWLPSLDLGIAIEMAEVEAYAPIAFVNTNLLILLLTLAFAVFVGPLLPPLLWRRFVPITEGNRIGSYRLSKKIGEGGLADVYEGVHDGLEKPVAVKIMKGQLREELETRFEREARLLALLNHPRIVSVFDADYCEDGRPYYVMELIDGHPLGRLVENGGPVAEWLACEILKQVCDAVQYMHDRGITHRDLKPENILVQETADGAPQIKLIDFGFAKSLTEKDRMHLTQDMSLMGTLGYMAPERIKNPEDTDIRGDVYSVGAIGYFLVTGKELIPDIGNLDDLNGHPIPDPGSINNDALAGIIGKAMSNRKAERWSSCAHLAEALSRYMARQPVSNGHVHPWQ</sequence>
<dbReference type="RefSeq" id="WP_121240472.1">
    <property type="nucleotide sequence ID" value="NZ_BHVV01000002.1"/>
</dbReference>
<keyword evidence="5" id="KW-0812">Transmembrane</keyword>
<dbReference type="Gene3D" id="1.10.510.10">
    <property type="entry name" value="Transferase(Phosphotransferase) domain 1"/>
    <property type="match status" value="1"/>
</dbReference>
<dbReference type="InterPro" id="IPR000719">
    <property type="entry name" value="Prot_kinase_dom"/>
</dbReference>
<keyword evidence="8" id="KW-1185">Reference proteome</keyword>
<dbReference type="SUPFAM" id="SSF56112">
    <property type="entry name" value="Protein kinase-like (PK-like)"/>
    <property type="match status" value="1"/>
</dbReference>
<dbReference type="PANTHER" id="PTHR43289:SF6">
    <property type="entry name" value="SERINE_THREONINE-PROTEIN KINASE NEKL-3"/>
    <property type="match status" value="1"/>
</dbReference>
<dbReference type="EMBL" id="RCCI01000004">
    <property type="protein sequence ID" value="RLJ68585.1"/>
    <property type="molecule type" value="Genomic_DNA"/>
</dbReference>